<evidence type="ECO:0000313" key="2">
    <source>
        <dbReference type="Proteomes" id="UP001148786"/>
    </source>
</evidence>
<organism evidence="1 2">
    <name type="scientific">Agrocybe chaxingu</name>
    <dbReference type="NCBI Taxonomy" id="84603"/>
    <lineage>
        <taxon>Eukaryota</taxon>
        <taxon>Fungi</taxon>
        <taxon>Dikarya</taxon>
        <taxon>Basidiomycota</taxon>
        <taxon>Agaricomycotina</taxon>
        <taxon>Agaricomycetes</taxon>
        <taxon>Agaricomycetidae</taxon>
        <taxon>Agaricales</taxon>
        <taxon>Agaricineae</taxon>
        <taxon>Strophariaceae</taxon>
        <taxon>Agrocybe</taxon>
    </lineage>
</organism>
<sequence>MSDTQASSYVEELLEIVKNVLFENPEQETRLREAILQRAQSQSFRTTIEQEIQLLGEAIANIQNDFSTIESEVRDIDERFLRHIIPILENESYSIDEKKESLEFYVESLAEFQQQGDGIGTRFLRLAQEISLFKDDIVKAAKRGRTLNTMELESLQELITRLQKDFDK</sequence>
<keyword evidence="2" id="KW-1185">Reference proteome</keyword>
<gene>
    <name evidence="1" type="ORF">NLJ89_g820</name>
</gene>
<evidence type="ECO:0000313" key="1">
    <source>
        <dbReference type="EMBL" id="KAJ3516922.1"/>
    </source>
</evidence>
<reference evidence="1" key="1">
    <citation type="submission" date="2022-07" db="EMBL/GenBank/DDBJ databases">
        <title>Genome Sequence of Agrocybe chaxingu.</title>
        <authorList>
            <person name="Buettner E."/>
        </authorList>
    </citation>
    <scope>NUCLEOTIDE SEQUENCE</scope>
    <source>
        <strain evidence="1">MP-N11</strain>
    </source>
</reference>
<proteinExistence type="predicted"/>
<comment type="caution">
    <text evidence="1">The sequence shown here is derived from an EMBL/GenBank/DDBJ whole genome shotgun (WGS) entry which is preliminary data.</text>
</comment>
<name>A0A9W8N166_9AGAR</name>
<dbReference type="Proteomes" id="UP001148786">
    <property type="component" value="Unassembled WGS sequence"/>
</dbReference>
<dbReference type="OrthoDB" id="3046926at2759"/>
<protein>
    <submittedName>
        <fullName evidence="1">Uncharacterized protein</fullName>
    </submittedName>
</protein>
<dbReference type="AlphaFoldDB" id="A0A9W8N166"/>
<accession>A0A9W8N166</accession>
<dbReference type="EMBL" id="JANKHO010000037">
    <property type="protein sequence ID" value="KAJ3516922.1"/>
    <property type="molecule type" value="Genomic_DNA"/>
</dbReference>